<protein>
    <recommendedName>
        <fullName evidence="4">Lipoprotein</fullName>
    </recommendedName>
</protein>
<evidence type="ECO:0000313" key="3">
    <source>
        <dbReference type="Proteomes" id="UP000266568"/>
    </source>
</evidence>
<reference evidence="2 3" key="1">
    <citation type="submission" date="2018-08" db="EMBL/GenBank/DDBJ databases">
        <title>Genomic Encyclopedia of Type Strains, Phase IV (KMG-IV): sequencing the most valuable type-strain genomes for metagenomic binning, comparative biology and taxonomic classification.</title>
        <authorList>
            <person name="Goeker M."/>
        </authorList>
    </citation>
    <scope>NUCLEOTIDE SEQUENCE [LARGE SCALE GENOMIC DNA]</scope>
    <source>
        <strain evidence="2 3">DSM 25527</strain>
    </source>
</reference>
<dbReference type="OrthoDB" id="8482143at2"/>
<name>A0A397NWK8_9SPHN</name>
<evidence type="ECO:0008006" key="4">
    <source>
        <dbReference type="Google" id="ProtNLM"/>
    </source>
</evidence>
<comment type="caution">
    <text evidence="2">The sequence shown here is derived from an EMBL/GenBank/DDBJ whole genome shotgun (WGS) entry which is preliminary data.</text>
</comment>
<dbReference type="PROSITE" id="PS51257">
    <property type="entry name" value="PROKAR_LIPOPROTEIN"/>
    <property type="match status" value="1"/>
</dbReference>
<keyword evidence="1" id="KW-0732">Signal</keyword>
<organism evidence="2 3">
    <name type="scientific">Hephaestia caeni</name>
    <dbReference type="NCBI Taxonomy" id="645617"/>
    <lineage>
        <taxon>Bacteria</taxon>
        <taxon>Pseudomonadati</taxon>
        <taxon>Pseudomonadota</taxon>
        <taxon>Alphaproteobacteria</taxon>
        <taxon>Sphingomonadales</taxon>
        <taxon>Sphingomonadaceae</taxon>
        <taxon>Hephaestia</taxon>
    </lineage>
</organism>
<feature type="chain" id="PRO_5017177312" description="Lipoprotein" evidence="1">
    <location>
        <begin position="23"/>
        <end position="123"/>
    </location>
</feature>
<sequence>MRNLLAGLAGSALLAGCTTAVAPPVRLAPGRVAMPVGIVGLERVMGQNAAGLTALFGKPDADFREGAARKLQFQGPICVLDAYLYPEKGAEPRVTYVDARQRDGTPIDRASCVAALTRRGGGK</sequence>
<evidence type="ECO:0000256" key="1">
    <source>
        <dbReference type="SAM" id="SignalP"/>
    </source>
</evidence>
<keyword evidence="3" id="KW-1185">Reference proteome</keyword>
<accession>A0A397NWK8</accession>
<dbReference type="RefSeq" id="WP_119037034.1">
    <property type="nucleotide sequence ID" value="NZ_QXDC01000004.1"/>
</dbReference>
<evidence type="ECO:0000313" key="2">
    <source>
        <dbReference type="EMBL" id="RIA37771.1"/>
    </source>
</evidence>
<gene>
    <name evidence="2" type="ORF">DFR49_3659</name>
</gene>
<proteinExistence type="predicted"/>
<dbReference type="EMBL" id="QXDC01000004">
    <property type="protein sequence ID" value="RIA37771.1"/>
    <property type="molecule type" value="Genomic_DNA"/>
</dbReference>
<feature type="signal peptide" evidence="1">
    <location>
        <begin position="1"/>
        <end position="22"/>
    </location>
</feature>
<dbReference type="AlphaFoldDB" id="A0A397NWK8"/>
<dbReference type="Proteomes" id="UP000266568">
    <property type="component" value="Unassembled WGS sequence"/>
</dbReference>